<reference evidence="2" key="1">
    <citation type="submission" date="2023-06" db="EMBL/GenBank/DDBJ databases">
        <title>Genome-scale phylogeny and comparative genomics of the fungal order Sordariales.</title>
        <authorList>
            <consortium name="Lawrence Berkeley National Laboratory"/>
            <person name="Hensen N."/>
            <person name="Bonometti L."/>
            <person name="Westerberg I."/>
            <person name="Brannstrom I.O."/>
            <person name="Guillou S."/>
            <person name="Cros-Aarteil S."/>
            <person name="Calhoun S."/>
            <person name="Haridas S."/>
            <person name="Kuo A."/>
            <person name="Mondo S."/>
            <person name="Pangilinan J."/>
            <person name="Riley R."/>
            <person name="LaButti K."/>
            <person name="Andreopoulos B."/>
            <person name="Lipzen A."/>
            <person name="Chen C."/>
            <person name="Yanf M."/>
            <person name="Daum C."/>
            <person name="Ng V."/>
            <person name="Clum A."/>
            <person name="Steindorff A."/>
            <person name="Ohm R."/>
            <person name="Martin F."/>
            <person name="Silar P."/>
            <person name="Natvig D."/>
            <person name="Lalanne C."/>
            <person name="Gautier V."/>
            <person name="Ament-velasquez S.L."/>
            <person name="Kruys A."/>
            <person name="Hutchinson M.I."/>
            <person name="Powell A.J."/>
            <person name="Barry K."/>
            <person name="Miller A.N."/>
            <person name="Grigoriev I.V."/>
            <person name="Debuchy R."/>
            <person name="Gladieux P."/>
            <person name="Thoren M.H."/>
            <person name="Johannesson H."/>
        </authorList>
    </citation>
    <scope>NUCLEOTIDE SEQUENCE</scope>
    <source>
        <strain evidence="2">SMH3187-1</strain>
    </source>
</reference>
<gene>
    <name evidence="2" type="ORF">B0T18DRAFT_425295</name>
</gene>
<protein>
    <submittedName>
        <fullName evidence="2">Uncharacterized protein</fullName>
    </submittedName>
</protein>
<feature type="chain" id="PRO_5041204837" evidence="1">
    <location>
        <begin position="23"/>
        <end position="352"/>
    </location>
</feature>
<organism evidence="2 3">
    <name type="scientific">Schizothecium vesticola</name>
    <dbReference type="NCBI Taxonomy" id="314040"/>
    <lineage>
        <taxon>Eukaryota</taxon>
        <taxon>Fungi</taxon>
        <taxon>Dikarya</taxon>
        <taxon>Ascomycota</taxon>
        <taxon>Pezizomycotina</taxon>
        <taxon>Sordariomycetes</taxon>
        <taxon>Sordariomycetidae</taxon>
        <taxon>Sordariales</taxon>
        <taxon>Schizotheciaceae</taxon>
        <taxon>Schizothecium</taxon>
    </lineage>
</organism>
<name>A0AA40FCW4_9PEZI</name>
<proteinExistence type="predicted"/>
<dbReference type="AlphaFoldDB" id="A0AA40FCW4"/>
<dbReference type="EMBL" id="JAUKUD010000001">
    <property type="protein sequence ID" value="KAK0755001.1"/>
    <property type="molecule type" value="Genomic_DNA"/>
</dbReference>
<sequence length="352" mass="38380">MRLPAALLLCAGLGLGPALVRAGAEVRGVEILLFYNAYRLDVEVSAALAKEKGENPDMSWKIARQVFNMPSDFADGKVDTSKLGANFHAFTGGTASMGYAKATGLGKIKDPWNPTWQEVKDIVKWAPITKGNQYSYGGFDVQSMLGELAGGQPNTVPTENGKRTKNHFFDFDNMLAIIGKRCSDLHTLKPDIAKPYMQRMAELSDLAYEGRAKESADFKITDVKKTLTEKYSQFDKKNPKTITGAVETKKATTPNFGDYQDLDVDKTLKGIKGVAGKNAGPIQEEFNKLAALYTTASTAKTIEAVKAVDGLDAQTKDHLRVRVQEKVLRRAIVRQIGGTPASACKFPNVNIP</sequence>
<accession>A0AA40FCW4</accession>
<evidence type="ECO:0000256" key="1">
    <source>
        <dbReference type="SAM" id="SignalP"/>
    </source>
</evidence>
<evidence type="ECO:0000313" key="3">
    <source>
        <dbReference type="Proteomes" id="UP001172155"/>
    </source>
</evidence>
<keyword evidence="1" id="KW-0732">Signal</keyword>
<keyword evidence="3" id="KW-1185">Reference proteome</keyword>
<dbReference type="Proteomes" id="UP001172155">
    <property type="component" value="Unassembled WGS sequence"/>
</dbReference>
<feature type="signal peptide" evidence="1">
    <location>
        <begin position="1"/>
        <end position="22"/>
    </location>
</feature>
<comment type="caution">
    <text evidence="2">The sequence shown here is derived from an EMBL/GenBank/DDBJ whole genome shotgun (WGS) entry which is preliminary data.</text>
</comment>
<evidence type="ECO:0000313" key="2">
    <source>
        <dbReference type="EMBL" id="KAK0755001.1"/>
    </source>
</evidence>